<evidence type="ECO:0000256" key="3">
    <source>
        <dbReference type="ARBA" id="ARBA00022801"/>
    </source>
</evidence>
<feature type="region of interest" description="Disordered" evidence="8">
    <location>
        <begin position="1"/>
        <end position="89"/>
    </location>
</feature>
<organism evidence="12 13">
    <name type="scientific">Fragariocoptes setiger</name>
    <dbReference type="NCBI Taxonomy" id="1670756"/>
    <lineage>
        <taxon>Eukaryota</taxon>
        <taxon>Metazoa</taxon>
        <taxon>Ecdysozoa</taxon>
        <taxon>Arthropoda</taxon>
        <taxon>Chelicerata</taxon>
        <taxon>Arachnida</taxon>
        <taxon>Acari</taxon>
        <taxon>Acariformes</taxon>
        <taxon>Trombidiformes</taxon>
        <taxon>Prostigmata</taxon>
        <taxon>Eupodina</taxon>
        <taxon>Eriophyoidea</taxon>
        <taxon>Phytoptidae</taxon>
        <taxon>Fragariocoptes</taxon>
    </lineage>
</organism>
<feature type="compositionally biased region" description="Basic residues" evidence="8">
    <location>
        <begin position="616"/>
        <end position="630"/>
    </location>
</feature>
<keyword evidence="2 7" id="KW-0547">Nucleotide-binding</keyword>
<feature type="domain" description="Helicase C-terminal" evidence="10">
    <location>
        <begin position="442"/>
        <end position="587"/>
    </location>
</feature>
<keyword evidence="5 7" id="KW-0067">ATP-binding</keyword>
<evidence type="ECO:0000256" key="6">
    <source>
        <dbReference type="PROSITE-ProRule" id="PRU00552"/>
    </source>
</evidence>
<feature type="compositionally biased region" description="Basic and acidic residues" evidence="8">
    <location>
        <begin position="1"/>
        <end position="13"/>
    </location>
</feature>
<feature type="domain" description="DEAD-box RNA helicase Q" evidence="11">
    <location>
        <begin position="208"/>
        <end position="236"/>
    </location>
</feature>
<dbReference type="Proteomes" id="UP000825002">
    <property type="component" value="Unassembled WGS sequence"/>
</dbReference>
<feature type="non-terminal residue" evidence="12">
    <location>
        <position position="1"/>
    </location>
</feature>
<name>A0ABQ7S8H4_9ACAR</name>
<keyword evidence="3 7" id="KW-0378">Hydrolase</keyword>
<dbReference type="SMART" id="SM00487">
    <property type="entry name" value="DEXDc"/>
    <property type="match status" value="1"/>
</dbReference>
<feature type="short sequence motif" description="Q motif" evidence="6">
    <location>
        <begin position="208"/>
        <end position="236"/>
    </location>
</feature>
<evidence type="ECO:0000256" key="1">
    <source>
        <dbReference type="ARBA" id="ARBA00012552"/>
    </source>
</evidence>
<evidence type="ECO:0000256" key="7">
    <source>
        <dbReference type="RuleBase" id="RU000492"/>
    </source>
</evidence>
<dbReference type="InterPro" id="IPR014001">
    <property type="entry name" value="Helicase_ATP-bd"/>
</dbReference>
<dbReference type="SMART" id="SM00490">
    <property type="entry name" value="HELICc"/>
    <property type="match status" value="1"/>
</dbReference>
<sequence length="642" mass="72726">GKSVFRSREDCHKKAALPRGIDDDEYFERDDDDETGHHERPAVEPPETTDSGDEDPLDAFMRQNDQKLESERPKGVTTNDDGQRFSKEVSSSRGVRVDIDEVEDLEESYYKFVAENPIADKPTNSNEDLLDSIEYDEDGNPLSSSSRTNKIIDPLPDIDHSLIQYEPFERYFYKEHNDIRMLNDDQVQGLREKLEIRVTGNAPPKPVCSFAHFNFDDVLMKLIRKSEYTQPTAIQAQAVPAALQGRNVIGIAMTGSGKTASYVWPLVVHVMGQPDLKPGDGPIGLILVPTRELALQVFSETKKFSKAYNIAVVCAYGGGSKWEQSRDCEAGAEIIVATPGRMIDLVKLKATNLRRVTYLVLDEADRMFDMGFEAQVTSICNHVRPDRQVLMFSATFKKKIERLARHFISDPIKIVQRELGEANIDVTQKVLTFSAPNFKWEWLVSRLVELMSNGSVLIFVTRKLNAEELHRNITELNHQCLLLHGDMDQSDRNRVITSFKRKEVCLMVATDVAARGLDISHVKTVINYDVARDIDTHVHRIGRTGRAGTKGTAYSLLTDADKDFAGLLVRNLESSNQIIPDELFELAMKSSWFKKSTRRYHTFKSGPRTSSEQHFKRGLGYRTSSHKRPKFGNSRIEPDAKR</sequence>
<evidence type="ECO:0000259" key="11">
    <source>
        <dbReference type="PROSITE" id="PS51195"/>
    </source>
</evidence>
<evidence type="ECO:0000313" key="12">
    <source>
        <dbReference type="EMBL" id="KAG9509702.1"/>
    </source>
</evidence>
<evidence type="ECO:0000256" key="4">
    <source>
        <dbReference type="ARBA" id="ARBA00022806"/>
    </source>
</evidence>
<keyword evidence="4 7" id="KW-0347">Helicase</keyword>
<feature type="region of interest" description="Disordered" evidence="8">
    <location>
        <begin position="602"/>
        <end position="642"/>
    </location>
</feature>
<dbReference type="CDD" id="cd18787">
    <property type="entry name" value="SF2_C_DEAD"/>
    <property type="match status" value="1"/>
</dbReference>
<reference evidence="12 13" key="1">
    <citation type="submission" date="2020-10" db="EMBL/GenBank/DDBJ databases">
        <authorList>
            <person name="Klimov P.B."/>
            <person name="Dyachkov S.M."/>
            <person name="Chetverikov P.E."/>
        </authorList>
    </citation>
    <scope>NUCLEOTIDE SEQUENCE [LARGE SCALE GENOMIC DNA]</scope>
    <source>
        <strain evidence="12">BMOC 18-1129-001#AD2665</strain>
        <tissue evidence="12">Entire mites</tissue>
    </source>
</reference>
<dbReference type="PROSITE" id="PS51195">
    <property type="entry name" value="Q_MOTIF"/>
    <property type="match status" value="1"/>
</dbReference>
<feature type="compositionally biased region" description="Acidic residues" evidence="8">
    <location>
        <begin position="22"/>
        <end position="34"/>
    </location>
</feature>
<dbReference type="InterPro" id="IPR000629">
    <property type="entry name" value="RNA-helicase_DEAD-box_CS"/>
</dbReference>
<keyword evidence="13" id="KW-1185">Reference proteome</keyword>
<feature type="non-terminal residue" evidence="12">
    <location>
        <position position="642"/>
    </location>
</feature>
<gene>
    <name evidence="12" type="primary">DDX42</name>
    <name evidence="12" type="ORF">GZH46_01769</name>
</gene>
<proteinExistence type="inferred from homology"/>
<dbReference type="InterPro" id="IPR011545">
    <property type="entry name" value="DEAD/DEAH_box_helicase_dom"/>
</dbReference>
<evidence type="ECO:0000313" key="13">
    <source>
        <dbReference type="Proteomes" id="UP000825002"/>
    </source>
</evidence>
<comment type="caution">
    <text evidence="12">The sequence shown here is derived from an EMBL/GenBank/DDBJ whole genome shotgun (WGS) entry which is preliminary data.</text>
</comment>
<dbReference type="InterPro" id="IPR014014">
    <property type="entry name" value="RNA_helicase_DEAD_Q_motif"/>
</dbReference>
<dbReference type="PROSITE" id="PS51192">
    <property type="entry name" value="HELICASE_ATP_BIND_1"/>
    <property type="match status" value="1"/>
</dbReference>
<dbReference type="InterPro" id="IPR027417">
    <property type="entry name" value="P-loop_NTPase"/>
</dbReference>
<evidence type="ECO:0000259" key="10">
    <source>
        <dbReference type="PROSITE" id="PS51194"/>
    </source>
</evidence>
<accession>A0ABQ7S8H4</accession>
<protein>
    <recommendedName>
        <fullName evidence="1">RNA helicase</fullName>
        <ecNumber evidence="1">3.6.4.13</ecNumber>
    </recommendedName>
</protein>
<dbReference type="GO" id="GO:0004386">
    <property type="term" value="F:helicase activity"/>
    <property type="evidence" value="ECO:0007669"/>
    <property type="project" value="UniProtKB-KW"/>
</dbReference>
<feature type="compositionally biased region" description="Basic and acidic residues" evidence="8">
    <location>
        <begin position="64"/>
        <end position="74"/>
    </location>
</feature>
<dbReference type="CDD" id="cd17952">
    <property type="entry name" value="DEADc_DDX42"/>
    <property type="match status" value="1"/>
</dbReference>
<dbReference type="EC" id="3.6.4.13" evidence="1"/>
<dbReference type="SUPFAM" id="SSF52540">
    <property type="entry name" value="P-loop containing nucleoside triphosphate hydrolases"/>
    <property type="match status" value="1"/>
</dbReference>
<dbReference type="PROSITE" id="PS00039">
    <property type="entry name" value="DEAD_ATP_HELICASE"/>
    <property type="match status" value="1"/>
</dbReference>
<dbReference type="PROSITE" id="PS51194">
    <property type="entry name" value="HELICASE_CTER"/>
    <property type="match status" value="1"/>
</dbReference>
<dbReference type="Pfam" id="PF00270">
    <property type="entry name" value="DEAD"/>
    <property type="match status" value="1"/>
</dbReference>
<evidence type="ECO:0000256" key="2">
    <source>
        <dbReference type="ARBA" id="ARBA00022741"/>
    </source>
</evidence>
<dbReference type="Gene3D" id="3.40.50.300">
    <property type="entry name" value="P-loop containing nucleotide triphosphate hydrolases"/>
    <property type="match status" value="2"/>
</dbReference>
<dbReference type="EMBL" id="JAIFTH010000370">
    <property type="protein sequence ID" value="KAG9509702.1"/>
    <property type="molecule type" value="Genomic_DNA"/>
</dbReference>
<evidence type="ECO:0000256" key="5">
    <source>
        <dbReference type="ARBA" id="ARBA00022840"/>
    </source>
</evidence>
<dbReference type="PANTHER" id="PTHR47958">
    <property type="entry name" value="ATP-DEPENDENT RNA HELICASE DBP3"/>
    <property type="match status" value="1"/>
</dbReference>
<comment type="similarity">
    <text evidence="7">Belongs to the DEAD box helicase family.</text>
</comment>
<evidence type="ECO:0000259" key="9">
    <source>
        <dbReference type="PROSITE" id="PS51192"/>
    </source>
</evidence>
<dbReference type="InterPro" id="IPR001650">
    <property type="entry name" value="Helicase_C-like"/>
</dbReference>
<feature type="domain" description="Helicase ATP-binding" evidence="9">
    <location>
        <begin position="239"/>
        <end position="414"/>
    </location>
</feature>
<dbReference type="Pfam" id="PF00271">
    <property type="entry name" value="Helicase_C"/>
    <property type="match status" value="1"/>
</dbReference>
<evidence type="ECO:0000256" key="8">
    <source>
        <dbReference type="SAM" id="MobiDB-lite"/>
    </source>
</evidence>